<comment type="caution">
    <text evidence="7">The sequence shown here is derived from an EMBL/GenBank/DDBJ whole genome shotgun (WGS) entry which is preliminary data.</text>
</comment>
<protein>
    <submittedName>
        <fullName evidence="7">NfeD family protein</fullName>
    </submittedName>
</protein>
<dbReference type="RefSeq" id="WP_372266049.1">
    <property type="nucleotide sequence ID" value="NZ_JBFRUW010000030.1"/>
</dbReference>
<dbReference type="EMBL" id="JBFRUW010000030">
    <property type="protein sequence ID" value="MFA0568672.1"/>
    <property type="molecule type" value="Genomic_DNA"/>
</dbReference>
<keyword evidence="2 5" id="KW-0812">Transmembrane</keyword>
<dbReference type="InterPro" id="IPR012340">
    <property type="entry name" value="NA-bd_OB-fold"/>
</dbReference>
<keyword evidence="4 5" id="KW-0472">Membrane</keyword>
<evidence type="ECO:0000256" key="4">
    <source>
        <dbReference type="ARBA" id="ARBA00023136"/>
    </source>
</evidence>
<organism evidence="7 8">
    <name type="scientific">Vibrio gallaecicus</name>
    <dbReference type="NCBI Taxonomy" id="552386"/>
    <lineage>
        <taxon>Bacteria</taxon>
        <taxon>Pseudomonadati</taxon>
        <taxon>Pseudomonadota</taxon>
        <taxon>Gammaproteobacteria</taxon>
        <taxon>Vibrionales</taxon>
        <taxon>Vibrionaceae</taxon>
        <taxon>Vibrio</taxon>
    </lineage>
</organism>
<comment type="subcellular location">
    <subcellularLocation>
        <location evidence="1">Membrane</location>
        <topology evidence="1">Multi-pass membrane protein</topology>
    </subcellularLocation>
</comment>
<feature type="transmembrane region" description="Helical" evidence="5">
    <location>
        <begin position="54"/>
        <end position="72"/>
    </location>
</feature>
<gene>
    <name evidence="7" type="ORF">AB4566_10330</name>
</gene>
<evidence type="ECO:0000256" key="5">
    <source>
        <dbReference type="SAM" id="Phobius"/>
    </source>
</evidence>
<keyword evidence="3 5" id="KW-1133">Transmembrane helix</keyword>
<dbReference type="SUPFAM" id="SSF141322">
    <property type="entry name" value="NfeD domain-like"/>
    <property type="match status" value="1"/>
</dbReference>
<dbReference type="PANTHER" id="PTHR33507:SF3">
    <property type="entry name" value="INNER MEMBRANE PROTEIN YBBJ"/>
    <property type="match status" value="1"/>
</dbReference>
<evidence type="ECO:0000259" key="6">
    <source>
        <dbReference type="Pfam" id="PF01957"/>
    </source>
</evidence>
<dbReference type="Gene3D" id="2.40.50.140">
    <property type="entry name" value="Nucleic acid-binding proteins"/>
    <property type="match status" value="1"/>
</dbReference>
<sequence>MVELLEQVNHWHWLAFGLALLSVELLGTAGYFLWLGISAMLVGVLVAVLPIGWQVQWLSFGSFSLITTWLWWRRQLSQDKASDESRDLNQRDKQLIGKTIRLDEDIIKGNCRVKLGDSSWSAISNEDLKAGTEVEITDVDGIVLTIKRLSD</sequence>
<evidence type="ECO:0000256" key="1">
    <source>
        <dbReference type="ARBA" id="ARBA00004141"/>
    </source>
</evidence>
<evidence type="ECO:0000256" key="2">
    <source>
        <dbReference type="ARBA" id="ARBA00022692"/>
    </source>
</evidence>
<keyword evidence="8" id="KW-1185">Reference proteome</keyword>
<feature type="transmembrane region" description="Helical" evidence="5">
    <location>
        <begin position="12"/>
        <end position="34"/>
    </location>
</feature>
<evidence type="ECO:0000313" key="7">
    <source>
        <dbReference type="EMBL" id="MFA0568672.1"/>
    </source>
</evidence>
<dbReference type="Pfam" id="PF01957">
    <property type="entry name" value="NfeD"/>
    <property type="match status" value="1"/>
</dbReference>
<dbReference type="PANTHER" id="PTHR33507">
    <property type="entry name" value="INNER MEMBRANE PROTEIN YBBJ"/>
    <property type="match status" value="1"/>
</dbReference>
<name>A0ABV4NBM7_9VIBR</name>
<proteinExistence type="predicted"/>
<dbReference type="InterPro" id="IPR052165">
    <property type="entry name" value="Membrane_assoc_protease"/>
</dbReference>
<reference evidence="7 8" key="1">
    <citation type="journal article" date="2024" name="ISME J.">
        <title>Tailless and filamentous prophages are predominant in marine Vibrio.</title>
        <authorList>
            <person name="Steensen K."/>
            <person name="Seneca J."/>
            <person name="Bartlau N."/>
            <person name="Yu X.A."/>
            <person name="Hussain F.A."/>
            <person name="Polz M.F."/>
        </authorList>
    </citation>
    <scope>NUCLEOTIDE SEQUENCE [LARGE SCALE GENOMIC DNA]</scope>
    <source>
        <strain evidence="7 8">10N.222.51.A1</strain>
    </source>
</reference>
<evidence type="ECO:0000256" key="3">
    <source>
        <dbReference type="ARBA" id="ARBA00022989"/>
    </source>
</evidence>
<dbReference type="InterPro" id="IPR002810">
    <property type="entry name" value="NfeD-like_C"/>
</dbReference>
<evidence type="ECO:0000313" key="8">
    <source>
        <dbReference type="Proteomes" id="UP001570417"/>
    </source>
</evidence>
<accession>A0ABV4NBM7</accession>
<feature type="domain" description="NfeD-like C-terminal" evidence="6">
    <location>
        <begin position="93"/>
        <end position="148"/>
    </location>
</feature>
<dbReference type="Proteomes" id="UP001570417">
    <property type="component" value="Unassembled WGS sequence"/>
</dbReference>